<dbReference type="Gene3D" id="3.40.30.10">
    <property type="entry name" value="Glutaredoxin"/>
    <property type="match status" value="1"/>
</dbReference>
<dbReference type="RefSeq" id="WP_248008496.1">
    <property type="nucleotide sequence ID" value="NZ_JAJHVV010000005.1"/>
</dbReference>
<evidence type="ECO:0000259" key="2">
    <source>
        <dbReference type="Pfam" id="PF13462"/>
    </source>
</evidence>
<evidence type="ECO:0000313" key="3">
    <source>
        <dbReference type="EMBL" id="MCK6263406.1"/>
    </source>
</evidence>
<keyword evidence="4" id="KW-1185">Reference proteome</keyword>
<feature type="chain" id="PRO_5040973162" evidence="1">
    <location>
        <begin position="22"/>
        <end position="237"/>
    </location>
</feature>
<dbReference type="Proteomes" id="UP001139559">
    <property type="component" value="Unassembled WGS sequence"/>
</dbReference>
<dbReference type="InterPro" id="IPR012336">
    <property type="entry name" value="Thioredoxin-like_fold"/>
</dbReference>
<accession>A0A9X2BGZ8</accession>
<feature type="domain" description="Thioredoxin-like fold" evidence="2">
    <location>
        <begin position="73"/>
        <end position="230"/>
    </location>
</feature>
<dbReference type="SUPFAM" id="SSF52833">
    <property type="entry name" value="Thioredoxin-like"/>
    <property type="match status" value="1"/>
</dbReference>
<proteinExistence type="predicted"/>
<dbReference type="EMBL" id="JAJHVV010000005">
    <property type="protein sequence ID" value="MCK6263406.1"/>
    <property type="molecule type" value="Genomic_DNA"/>
</dbReference>
<evidence type="ECO:0000313" key="4">
    <source>
        <dbReference type="Proteomes" id="UP001139559"/>
    </source>
</evidence>
<dbReference type="PANTHER" id="PTHR35272:SF3">
    <property type="entry name" value="THIOL:DISULFIDE INTERCHANGE PROTEIN DSBC"/>
    <property type="match status" value="1"/>
</dbReference>
<name>A0A9X2BGZ8_9VIBR</name>
<reference evidence="3" key="1">
    <citation type="submission" date="2021-11" db="EMBL/GenBank/DDBJ databases">
        <title>Vibrio ZSDE26 sp. nov. and Vibrio ZSDZ34 sp. nov., isolated from coastal seawater in Qingdao.</title>
        <authorList>
            <person name="Zhang P."/>
        </authorList>
    </citation>
    <scope>NUCLEOTIDE SEQUENCE</scope>
    <source>
        <strain evidence="3">ZSDE26</strain>
    </source>
</reference>
<protein>
    <submittedName>
        <fullName evidence="3">DsbA family protein</fullName>
    </submittedName>
</protein>
<dbReference type="InterPro" id="IPR036249">
    <property type="entry name" value="Thioredoxin-like_sf"/>
</dbReference>
<gene>
    <name evidence="3" type="ORF">KP803_08955</name>
</gene>
<dbReference type="InterPro" id="IPR051470">
    <property type="entry name" value="Thiol:disulfide_interchange"/>
</dbReference>
<organism evidence="3 4">
    <name type="scientific">Vibrio amylolyticus</name>
    <dbReference type="NCBI Taxonomy" id="2847292"/>
    <lineage>
        <taxon>Bacteria</taxon>
        <taxon>Pseudomonadati</taxon>
        <taxon>Pseudomonadota</taxon>
        <taxon>Gammaproteobacteria</taxon>
        <taxon>Vibrionales</taxon>
        <taxon>Vibrionaceae</taxon>
        <taxon>Vibrio</taxon>
    </lineage>
</organism>
<keyword evidence="1" id="KW-0732">Signal</keyword>
<dbReference type="AlphaFoldDB" id="A0A9X2BGZ8"/>
<feature type="signal peptide" evidence="1">
    <location>
        <begin position="1"/>
        <end position="21"/>
    </location>
</feature>
<dbReference type="Pfam" id="PF13462">
    <property type="entry name" value="Thioredoxin_4"/>
    <property type="match status" value="1"/>
</dbReference>
<comment type="caution">
    <text evidence="3">The sequence shown here is derived from an EMBL/GenBank/DDBJ whole genome shotgun (WGS) entry which is preliminary data.</text>
</comment>
<sequence length="237" mass="26594">MKLKIIAAMVTTLLVSPLALAKNQDQKMEEINEMLNSNPSLIDGLHTSLINYLSQQNVFDQALEHNHDYIYNNPNQSSFGAKEPSVTIVNVTDYSCPWCKKLDPVLYELVDKYPEQIKVINLLVPLKELRHKNNSTTYALNVWQNAPEKYAEVHDMLISKPGAHNEASVFKVAQKTGTEAQYEADKLSTEMMATNYNLMTDLGIRGTPAMLIGGELVSGYMSLDKLEQMLLEKGSIN</sequence>
<dbReference type="CDD" id="cd03023">
    <property type="entry name" value="DsbA_Com1_like"/>
    <property type="match status" value="1"/>
</dbReference>
<dbReference type="PANTHER" id="PTHR35272">
    <property type="entry name" value="THIOL:DISULFIDE INTERCHANGE PROTEIN DSBC-RELATED"/>
    <property type="match status" value="1"/>
</dbReference>
<evidence type="ECO:0000256" key="1">
    <source>
        <dbReference type="SAM" id="SignalP"/>
    </source>
</evidence>